<dbReference type="AlphaFoldDB" id="A0A926ISS0"/>
<name>A0A926ISS0_9FIRM</name>
<dbReference type="InterPro" id="IPR050306">
    <property type="entry name" value="PfkB_Carbo_kinase"/>
</dbReference>
<proteinExistence type="inferred from homology"/>
<comment type="caution">
    <text evidence="5">The sequence shown here is derived from an EMBL/GenBank/DDBJ whole genome shotgun (WGS) entry which is preliminary data.</text>
</comment>
<evidence type="ECO:0000259" key="4">
    <source>
        <dbReference type="Pfam" id="PF00294"/>
    </source>
</evidence>
<dbReference type="Proteomes" id="UP000647416">
    <property type="component" value="Unassembled WGS sequence"/>
</dbReference>
<dbReference type="Gene3D" id="3.40.1190.20">
    <property type="match status" value="1"/>
</dbReference>
<evidence type="ECO:0000256" key="1">
    <source>
        <dbReference type="ARBA" id="ARBA00010688"/>
    </source>
</evidence>
<evidence type="ECO:0000256" key="2">
    <source>
        <dbReference type="ARBA" id="ARBA00022679"/>
    </source>
</evidence>
<accession>A0A926ISS0</accession>
<dbReference type="EMBL" id="JACRTE010000005">
    <property type="protein sequence ID" value="MBC8596326.1"/>
    <property type="molecule type" value="Genomic_DNA"/>
</dbReference>
<dbReference type="GO" id="GO:0016301">
    <property type="term" value="F:kinase activity"/>
    <property type="evidence" value="ECO:0007669"/>
    <property type="project" value="UniProtKB-KW"/>
</dbReference>
<protein>
    <submittedName>
        <fullName evidence="5">Sugar kinase</fullName>
    </submittedName>
</protein>
<dbReference type="CDD" id="cd01166">
    <property type="entry name" value="KdgK"/>
    <property type="match status" value="1"/>
</dbReference>
<keyword evidence="2" id="KW-0808">Transferase</keyword>
<organism evidence="5 6">
    <name type="scientific">Qingrenia yutianensis</name>
    <dbReference type="NCBI Taxonomy" id="2763676"/>
    <lineage>
        <taxon>Bacteria</taxon>
        <taxon>Bacillati</taxon>
        <taxon>Bacillota</taxon>
        <taxon>Clostridia</taxon>
        <taxon>Eubacteriales</taxon>
        <taxon>Oscillospiraceae</taxon>
        <taxon>Qingrenia</taxon>
    </lineage>
</organism>
<dbReference type="InterPro" id="IPR029056">
    <property type="entry name" value="Ribokinase-like"/>
</dbReference>
<reference evidence="5" key="1">
    <citation type="submission" date="2020-08" db="EMBL/GenBank/DDBJ databases">
        <title>Genome public.</title>
        <authorList>
            <person name="Liu C."/>
            <person name="Sun Q."/>
        </authorList>
    </citation>
    <scope>NUCLEOTIDE SEQUENCE</scope>
    <source>
        <strain evidence="5">NSJ-50</strain>
    </source>
</reference>
<gene>
    <name evidence="5" type="ORF">H8706_05525</name>
</gene>
<dbReference type="PANTHER" id="PTHR43085">
    <property type="entry name" value="HEXOKINASE FAMILY MEMBER"/>
    <property type="match status" value="1"/>
</dbReference>
<dbReference type="PANTHER" id="PTHR43085:SF57">
    <property type="entry name" value="CARBOHYDRATE KINASE PFKB DOMAIN-CONTAINING PROTEIN"/>
    <property type="match status" value="1"/>
</dbReference>
<dbReference type="InterPro" id="IPR011611">
    <property type="entry name" value="PfkB_dom"/>
</dbReference>
<evidence type="ECO:0000313" key="5">
    <source>
        <dbReference type="EMBL" id="MBC8596326.1"/>
    </source>
</evidence>
<comment type="similarity">
    <text evidence="1">Belongs to the carbohydrate kinase PfkB family.</text>
</comment>
<sequence>MFKANTEFDIIGMGEVMLRLSPPAKEKISQCETFEKTIGGSELNVVSGASMLGVRSAIITKIPQNKIGHFVRNKIRYGNVSDDYIVYDQSADARLGVYYYESGAYPRKSTVIYDRARSSMCTLSLDELPSDIYEKTKVFHISSITLAIDKNLRETALEMIKRFHKAGALISFDVNYRSALWSEEEAREVIQSILKYVDFLFVSEETSRRMLQREGTLEEIMQGYVKDYGCKLVATTRREVISPMRHNFNSKIFYGGKFYEEKPYNNIEVIDRIGSGDAYLAGVLYGLIKTGDITSALEIGNATSAVKNTVVGDMSASSIDEILSVIKSHKATGRQDEMVR</sequence>
<keyword evidence="3 5" id="KW-0418">Kinase</keyword>
<dbReference type="Pfam" id="PF00294">
    <property type="entry name" value="PfkB"/>
    <property type="match status" value="1"/>
</dbReference>
<evidence type="ECO:0000256" key="3">
    <source>
        <dbReference type="ARBA" id="ARBA00022777"/>
    </source>
</evidence>
<dbReference type="RefSeq" id="WP_262431827.1">
    <property type="nucleotide sequence ID" value="NZ_JACRTE010000005.1"/>
</dbReference>
<feature type="domain" description="Carbohydrate kinase PfkB" evidence="4">
    <location>
        <begin position="13"/>
        <end position="315"/>
    </location>
</feature>
<keyword evidence="6" id="KW-1185">Reference proteome</keyword>
<evidence type="ECO:0000313" key="6">
    <source>
        <dbReference type="Proteomes" id="UP000647416"/>
    </source>
</evidence>
<dbReference type="SUPFAM" id="SSF53613">
    <property type="entry name" value="Ribokinase-like"/>
    <property type="match status" value="1"/>
</dbReference>